<evidence type="ECO:0000313" key="2">
    <source>
        <dbReference type="EMBL" id="KIP03003.1"/>
    </source>
</evidence>
<protein>
    <recommendedName>
        <fullName evidence="1">Protein kinase domain-containing protein</fullName>
    </recommendedName>
</protein>
<dbReference type="SUPFAM" id="SSF56112">
    <property type="entry name" value="Protein kinase-like (PK-like)"/>
    <property type="match status" value="1"/>
</dbReference>
<dbReference type="GO" id="GO:0004674">
    <property type="term" value="F:protein serine/threonine kinase activity"/>
    <property type="evidence" value="ECO:0007669"/>
    <property type="project" value="TreeGrafter"/>
</dbReference>
<dbReference type="InterPro" id="IPR051681">
    <property type="entry name" value="Ser/Thr_Kinases-Pseudokinases"/>
</dbReference>
<evidence type="ECO:0000313" key="3">
    <source>
        <dbReference type="Proteomes" id="UP000053257"/>
    </source>
</evidence>
<dbReference type="AlphaFoldDB" id="A0A0C3PCU9"/>
<dbReference type="PIRSF" id="PIRSF000654">
    <property type="entry name" value="Integrin-linked_kinase"/>
    <property type="match status" value="1"/>
</dbReference>
<feature type="domain" description="Protein kinase" evidence="1">
    <location>
        <begin position="1"/>
        <end position="219"/>
    </location>
</feature>
<dbReference type="PANTHER" id="PTHR44329">
    <property type="entry name" value="SERINE/THREONINE-PROTEIN KINASE TNNI3K-RELATED"/>
    <property type="match status" value="1"/>
</dbReference>
<dbReference type="OrthoDB" id="3248549at2759"/>
<gene>
    <name evidence="2" type="ORF">PHLGIDRAFT_78235</name>
</gene>
<dbReference type="Gene3D" id="1.10.510.10">
    <property type="entry name" value="Transferase(Phosphotransferase) domain 1"/>
    <property type="match status" value="1"/>
</dbReference>
<dbReference type="STRING" id="745531.A0A0C3PCU9"/>
<dbReference type="InterPro" id="IPR000719">
    <property type="entry name" value="Prot_kinase_dom"/>
</dbReference>
<name>A0A0C3PCU9_PHLG1</name>
<dbReference type="Pfam" id="PF07714">
    <property type="entry name" value="PK_Tyr_Ser-Thr"/>
    <property type="match status" value="1"/>
</dbReference>
<proteinExistence type="predicted"/>
<sequence>FLREVAIQRYLDHPNICSPLGVLAEPAPHSPLCIVFPRMMEGNITQYVRSHPAIKQRDKYVMYLGLASALAYIHSENVVHGDIHGGNVLVQNGVPQLADFGVANFADSTQASVSLTRTGASRWMAPEILVAEQEDGPVRPTPASDVFSFGMLMLQIHTAAPPFAMLPPGRIKHKIINGERPPRPAAMADALWQILQDCWRHKAEDRPTAESLVTRLGALAVPSDAE</sequence>
<dbReference type="InterPro" id="IPR001245">
    <property type="entry name" value="Ser-Thr/Tyr_kinase_cat_dom"/>
</dbReference>
<dbReference type="InterPro" id="IPR011009">
    <property type="entry name" value="Kinase-like_dom_sf"/>
</dbReference>
<dbReference type="PRINTS" id="PR00109">
    <property type="entry name" value="TYRKINASE"/>
</dbReference>
<accession>A0A0C3PCU9</accession>
<dbReference type="GO" id="GO:0005524">
    <property type="term" value="F:ATP binding"/>
    <property type="evidence" value="ECO:0007669"/>
    <property type="project" value="InterPro"/>
</dbReference>
<dbReference type="HOGENOM" id="CLU_000288_7_18_1"/>
<organism evidence="2 3">
    <name type="scientific">Phlebiopsis gigantea (strain 11061_1 CR5-6)</name>
    <name type="common">White-rot fungus</name>
    <name type="synonym">Peniophora gigantea</name>
    <dbReference type="NCBI Taxonomy" id="745531"/>
    <lineage>
        <taxon>Eukaryota</taxon>
        <taxon>Fungi</taxon>
        <taxon>Dikarya</taxon>
        <taxon>Basidiomycota</taxon>
        <taxon>Agaricomycotina</taxon>
        <taxon>Agaricomycetes</taxon>
        <taxon>Polyporales</taxon>
        <taxon>Phanerochaetaceae</taxon>
        <taxon>Phlebiopsis</taxon>
    </lineage>
</organism>
<reference evidence="2 3" key="1">
    <citation type="journal article" date="2014" name="PLoS Genet.">
        <title>Analysis of the Phlebiopsis gigantea genome, transcriptome and secretome provides insight into its pioneer colonization strategies of wood.</title>
        <authorList>
            <person name="Hori C."/>
            <person name="Ishida T."/>
            <person name="Igarashi K."/>
            <person name="Samejima M."/>
            <person name="Suzuki H."/>
            <person name="Master E."/>
            <person name="Ferreira P."/>
            <person name="Ruiz-Duenas F.J."/>
            <person name="Held B."/>
            <person name="Canessa P."/>
            <person name="Larrondo L.F."/>
            <person name="Schmoll M."/>
            <person name="Druzhinina I.S."/>
            <person name="Kubicek C.P."/>
            <person name="Gaskell J.A."/>
            <person name="Kersten P."/>
            <person name="St John F."/>
            <person name="Glasner J."/>
            <person name="Sabat G."/>
            <person name="Splinter BonDurant S."/>
            <person name="Syed K."/>
            <person name="Yadav J."/>
            <person name="Mgbeahuruike A.C."/>
            <person name="Kovalchuk A."/>
            <person name="Asiegbu F.O."/>
            <person name="Lackner G."/>
            <person name="Hoffmeister D."/>
            <person name="Rencoret J."/>
            <person name="Gutierrez A."/>
            <person name="Sun H."/>
            <person name="Lindquist E."/>
            <person name="Barry K."/>
            <person name="Riley R."/>
            <person name="Grigoriev I.V."/>
            <person name="Henrissat B."/>
            <person name="Kues U."/>
            <person name="Berka R.M."/>
            <person name="Martinez A.T."/>
            <person name="Covert S.F."/>
            <person name="Blanchette R.A."/>
            <person name="Cullen D."/>
        </authorList>
    </citation>
    <scope>NUCLEOTIDE SEQUENCE [LARGE SCALE GENOMIC DNA]</scope>
    <source>
        <strain evidence="2 3">11061_1 CR5-6</strain>
    </source>
</reference>
<keyword evidence="3" id="KW-1185">Reference proteome</keyword>
<feature type="non-terminal residue" evidence="2">
    <location>
        <position position="1"/>
    </location>
</feature>
<evidence type="ECO:0000259" key="1">
    <source>
        <dbReference type="PROSITE" id="PS50011"/>
    </source>
</evidence>
<dbReference type="PANTHER" id="PTHR44329:SF214">
    <property type="entry name" value="PROTEIN KINASE DOMAIN-CONTAINING PROTEIN"/>
    <property type="match status" value="1"/>
</dbReference>
<dbReference type="PROSITE" id="PS50011">
    <property type="entry name" value="PROTEIN_KINASE_DOM"/>
    <property type="match status" value="1"/>
</dbReference>
<dbReference type="EMBL" id="KN840639">
    <property type="protein sequence ID" value="KIP03003.1"/>
    <property type="molecule type" value="Genomic_DNA"/>
</dbReference>
<dbReference type="Proteomes" id="UP000053257">
    <property type="component" value="Unassembled WGS sequence"/>
</dbReference>